<name>A0A9W7F6Y7_9STRA</name>
<sequence length="152" mass="16312">MTPLVLLVLIALVLSGTRTSAFVILPSKGVSSHRLSLGIPKFILPGSGSESSDSASTKPGKGSSTKGGNTETEKPKMGMKGLIQLITAGAGSPFLGDYKGVDKETGNFMFELEANNLTDENGESKQTKAKYFEEGWVDEDAEPFKWPWQKKL</sequence>
<evidence type="ECO:0000313" key="3">
    <source>
        <dbReference type="EMBL" id="GMI05665.1"/>
    </source>
</evidence>
<feature type="signal peptide" evidence="2">
    <location>
        <begin position="1"/>
        <end position="21"/>
    </location>
</feature>
<dbReference type="Proteomes" id="UP001165122">
    <property type="component" value="Unassembled WGS sequence"/>
</dbReference>
<comment type="caution">
    <text evidence="3">The sequence shown here is derived from an EMBL/GenBank/DDBJ whole genome shotgun (WGS) entry which is preliminary data.</text>
</comment>
<organism evidence="3 4">
    <name type="scientific">Triparma laevis f. longispina</name>
    <dbReference type="NCBI Taxonomy" id="1714387"/>
    <lineage>
        <taxon>Eukaryota</taxon>
        <taxon>Sar</taxon>
        <taxon>Stramenopiles</taxon>
        <taxon>Ochrophyta</taxon>
        <taxon>Bolidophyceae</taxon>
        <taxon>Parmales</taxon>
        <taxon>Triparmaceae</taxon>
        <taxon>Triparma</taxon>
    </lineage>
</organism>
<evidence type="ECO:0000313" key="4">
    <source>
        <dbReference type="Proteomes" id="UP001165122"/>
    </source>
</evidence>
<proteinExistence type="predicted"/>
<evidence type="ECO:0000256" key="2">
    <source>
        <dbReference type="SAM" id="SignalP"/>
    </source>
</evidence>
<gene>
    <name evidence="3" type="ORF">TrLO_g9239</name>
</gene>
<feature type="chain" id="PRO_5040877730" evidence="2">
    <location>
        <begin position="22"/>
        <end position="152"/>
    </location>
</feature>
<feature type="compositionally biased region" description="Low complexity" evidence="1">
    <location>
        <begin position="47"/>
        <end position="70"/>
    </location>
</feature>
<dbReference type="OrthoDB" id="39451at2759"/>
<reference evidence="4" key="1">
    <citation type="journal article" date="2023" name="Commun. Biol.">
        <title>Genome analysis of Parmales, the sister group of diatoms, reveals the evolutionary specialization of diatoms from phago-mixotrophs to photoautotrophs.</title>
        <authorList>
            <person name="Ban H."/>
            <person name="Sato S."/>
            <person name="Yoshikawa S."/>
            <person name="Yamada K."/>
            <person name="Nakamura Y."/>
            <person name="Ichinomiya M."/>
            <person name="Sato N."/>
            <person name="Blanc-Mathieu R."/>
            <person name="Endo H."/>
            <person name="Kuwata A."/>
            <person name="Ogata H."/>
        </authorList>
    </citation>
    <scope>NUCLEOTIDE SEQUENCE [LARGE SCALE GENOMIC DNA]</scope>
    <source>
        <strain evidence="4">NIES 3700</strain>
    </source>
</reference>
<dbReference type="EMBL" id="BRXW01000089">
    <property type="protein sequence ID" value="GMI05665.1"/>
    <property type="molecule type" value="Genomic_DNA"/>
</dbReference>
<keyword evidence="2" id="KW-0732">Signal</keyword>
<evidence type="ECO:0000256" key="1">
    <source>
        <dbReference type="SAM" id="MobiDB-lite"/>
    </source>
</evidence>
<keyword evidence="4" id="KW-1185">Reference proteome</keyword>
<accession>A0A9W7F6Y7</accession>
<feature type="region of interest" description="Disordered" evidence="1">
    <location>
        <begin position="47"/>
        <end position="77"/>
    </location>
</feature>
<dbReference type="AlphaFoldDB" id="A0A9W7F6Y7"/>
<protein>
    <submittedName>
        <fullName evidence="3">Uncharacterized protein</fullName>
    </submittedName>
</protein>